<keyword evidence="2" id="KW-1185">Reference proteome</keyword>
<sequence>MRLRLRAAELCESLLLTLVRLLLPAQGRHRATPGPQPPPLPGPPTRLLDTEPLVMDTPLVRPYLHALEVYA</sequence>
<organism evidence="1 2">
    <name type="scientific">Streptomyces luteogriseus</name>
    <dbReference type="NCBI Taxonomy" id="68233"/>
    <lineage>
        <taxon>Bacteria</taxon>
        <taxon>Bacillati</taxon>
        <taxon>Actinomycetota</taxon>
        <taxon>Actinomycetes</taxon>
        <taxon>Kitasatosporales</taxon>
        <taxon>Streptomycetaceae</taxon>
        <taxon>Streptomyces</taxon>
    </lineage>
</organism>
<name>A0A7W7GJA0_9ACTN</name>
<gene>
    <name evidence="1" type="ORF">BJ965_004080</name>
</gene>
<dbReference type="EMBL" id="JACHMS010000001">
    <property type="protein sequence ID" value="MBB4714198.1"/>
    <property type="molecule type" value="Genomic_DNA"/>
</dbReference>
<evidence type="ECO:0000313" key="2">
    <source>
        <dbReference type="Proteomes" id="UP000565089"/>
    </source>
</evidence>
<reference evidence="1 2" key="1">
    <citation type="submission" date="2020-08" db="EMBL/GenBank/DDBJ databases">
        <title>Sequencing the genomes of 1000 actinobacteria strains.</title>
        <authorList>
            <person name="Klenk H.-P."/>
        </authorList>
    </citation>
    <scope>NUCLEOTIDE SEQUENCE [LARGE SCALE GENOMIC DNA]</scope>
    <source>
        <strain evidence="1 2">DSM 40483</strain>
    </source>
</reference>
<accession>A0A7W7GJA0</accession>
<comment type="caution">
    <text evidence="1">The sequence shown here is derived from an EMBL/GenBank/DDBJ whole genome shotgun (WGS) entry which is preliminary data.</text>
</comment>
<dbReference type="RefSeq" id="WP_401980255.1">
    <property type="nucleotide sequence ID" value="NZ_JBIVUB010000005.1"/>
</dbReference>
<protein>
    <submittedName>
        <fullName evidence="1">Uncharacterized protein</fullName>
    </submittedName>
</protein>
<proteinExistence type="predicted"/>
<evidence type="ECO:0000313" key="1">
    <source>
        <dbReference type="EMBL" id="MBB4714198.1"/>
    </source>
</evidence>
<dbReference type="Proteomes" id="UP000565089">
    <property type="component" value="Unassembled WGS sequence"/>
</dbReference>
<dbReference type="AlphaFoldDB" id="A0A7W7GJA0"/>